<organism evidence="10 11">
    <name type="scientific">Brassica cretica</name>
    <name type="common">Mustard</name>
    <dbReference type="NCBI Taxonomy" id="69181"/>
    <lineage>
        <taxon>Eukaryota</taxon>
        <taxon>Viridiplantae</taxon>
        <taxon>Streptophyta</taxon>
        <taxon>Embryophyta</taxon>
        <taxon>Tracheophyta</taxon>
        <taxon>Spermatophyta</taxon>
        <taxon>Magnoliopsida</taxon>
        <taxon>eudicotyledons</taxon>
        <taxon>Gunneridae</taxon>
        <taxon>Pentapetalae</taxon>
        <taxon>rosids</taxon>
        <taxon>malvids</taxon>
        <taxon>Brassicales</taxon>
        <taxon>Brassicaceae</taxon>
        <taxon>Brassiceae</taxon>
        <taxon>Brassica</taxon>
    </lineage>
</organism>
<evidence type="ECO:0000256" key="3">
    <source>
        <dbReference type="ARBA" id="ARBA00022679"/>
    </source>
</evidence>
<keyword evidence="5" id="KW-0731">Sigma factor</keyword>
<dbReference type="InterPro" id="IPR001441">
    <property type="entry name" value="UPP_synth-like"/>
</dbReference>
<name>A0ABQ7DL69_BRACR</name>
<dbReference type="PROSITE" id="PS00715">
    <property type="entry name" value="SIGMA70_1"/>
    <property type="match status" value="1"/>
</dbReference>
<proteinExistence type="inferred from homology"/>
<keyword evidence="7" id="KW-0804">Transcription</keyword>
<dbReference type="PROSITE" id="PS00716">
    <property type="entry name" value="SIGMA70_2"/>
    <property type="match status" value="1"/>
</dbReference>
<dbReference type="SUPFAM" id="SSF88946">
    <property type="entry name" value="Sigma2 domain of RNA polymerase sigma factors"/>
    <property type="match status" value="1"/>
</dbReference>
<evidence type="ECO:0000256" key="7">
    <source>
        <dbReference type="ARBA" id="ARBA00023163"/>
    </source>
</evidence>
<evidence type="ECO:0000259" key="9">
    <source>
        <dbReference type="PROSITE" id="PS00716"/>
    </source>
</evidence>
<dbReference type="Pfam" id="PF04545">
    <property type="entry name" value="Sigma70_r4"/>
    <property type="match status" value="1"/>
</dbReference>
<evidence type="ECO:0000256" key="4">
    <source>
        <dbReference type="ARBA" id="ARBA00023015"/>
    </source>
</evidence>
<dbReference type="Proteomes" id="UP000266723">
    <property type="component" value="Unassembled WGS sequence"/>
</dbReference>
<evidence type="ECO:0000259" key="8">
    <source>
        <dbReference type="PROSITE" id="PS00715"/>
    </source>
</evidence>
<dbReference type="SUPFAM" id="SSF88659">
    <property type="entry name" value="Sigma3 and sigma4 domains of RNA polymerase sigma factors"/>
    <property type="match status" value="2"/>
</dbReference>
<accession>A0ABQ7DL69</accession>
<dbReference type="PANTHER" id="PTHR30603">
    <property type="entry name" value="RNA POLYMERASE SIGMA FACTOR RPO"/>
    <property type="match status" value="1"/>
</dbReference>
<evidence type="ECO:0000256" key="1">
    <source>
        <dbReference type="ARBA" id="ARBA00001946"/>
    </source>
</evidence>
<dbReference type="InterPro" id="IPR007630">
    <property type="entry name" value="RNA_pol_sigma70_r4"/>
</dbReference>
<dbReference type="Pfam" id="PF04539">
    <property type="entry name" value="Sigma70_r3"/>
    <property type="match status" value="1"/>
</dbReference>
<dbReference type="PANTHER" id="PTHR30603:SF45">
    <property type="entry name" value="RNA POLYMERASE SIGMA FACTOR SIGF, CHLOROPLASTIC"/>
    <property type="match status" value="1"/>
</dbReference>
<evidence type="ECO:0000256" key="2">
    <source>
        <dbReference type="ARBA" id="ARBA00007788"/>
    </source>
</evidence>
<keyword evidence="4" id="KW-0805">Transcription regulation</keyword>
<dbReference type="InterPro" id="IPR050239">
    <property type="entry name" value="Sigma-70_RNA_pol_init_factors"/>
</dbReference>
<dbReference type="Gene3D" id="1.10.10.10">
    <property type="entry name" value="Winged helix-like DNA-binding domain superfamily/Winged helix DNA-binding domain"/>
    <property type="match status" value="2"/>
</dbReference>
<dbReference type="NCBIfam" id="TIGR02937">
    <property type="entry name" value="sigma70-ECF"/>
    <property type="match status" value="1"/>
</dbReference>
<protein>
    <recommendedName>
        <fullName evidence="8 9">RNA polymerase sigma-70 domain-containing protein</fullName>
    </recommendedName>
</protein>
<reference evidence="10 11" key="1">
    <citation type="journal article" date="2020" name="BMC Genomics">
        <title>Intraspecific diversification of the crop wild relative Brassica cretica Lam. using demographic model selection.</title>
        <authorList>
            <person name="Kioukis A."/>
            <person name="Michalopoulou V.A."/>
            <person name="Briers L."/>
            <person name="Pirintsos S."/>
            <person name="Studholme D.J."/>
            <person name="Pavlidis P."/>
            <person name="Sarris P.F."/>
        </authorList>
    </citation>
    <scope>NUCLEOTIDE SEQUENCE [LARGE SCALE GENOMIC DNA]</scope>
    <source>
        <strain evidence="11">cv. PFS-1207/04</strain>
    </source>
</reference>
<dbReference type="InterPro" id="IPR000943">
    <property type="entry name" value="RNA_pol_sigma70"/>
</dbReference>
<comment type="caution">
    <text evidence="10">The sequence shown here is derived from an EMBL/GenBank/DDBJ whole genome shotgun (WGS) entry which is preliminary data.</text>
</comment>
<dbReference type="NCBIfam" id="TIGR00055">
    <property type="entry name" value="uppS"/>
    <property type="match status" value="1"/>
</dbReference>
<dbReference type="InterPro" id="IPR013324">
    <property type="entry name" value="RNA_pol_sigma_r3/r4-like"/>
</dbReference>
<dbReference type="InterPro" id="IPR007627">
    <property type="entry name" value="RNA_pol_sigma70_r2"/>
</dbReference>
<keyword evidence="6" id="KW-0238">DNA-binding</keyword>
<evidence type="ECO:0000256" key="6">
    <source>
        <dbReference type="ARBA" id="ARBA00023125"/>
    </source>
</evidence>
<evidence type="ECO:0000313" key="11">
    <source>
        <dbReference type="Proteomes" id="UP000266723"/>
    </source>
</evidence>
<comment type="cofactor">
    <cofactor evidence="1">
        <name>Mg(2+)</name>
        <dbReference type="ChEBI" id="CHEBI:18420"/>
    </cofactor>
</comment>
<dbReference type="InterPro" id="IPR007624">
    <property type="entry name" value="RNA_pol_sigma70_r3"/>
</dbReference>
<dbReference type="Pfam" id="PF04542">
    <property type="entry name" value="Sigma70_r2"/>
    <property type="match status" value="1"/>
</dbReference>
<dbReference type="InterPro" id="IPR013325">
    <property type="entry name" value="RNA_pol_sigma_r2"/>
</dbReference>
<dbReference type="Gene3D" id="1.10.601.10">
    <property type="entry name" value="RNA Polymerase Primary Sigma Factor"/>
    <property type="match status" value="1"/>
</dbReference>
<dbReference type="EMBL" id="QGKV02000649">
    <property type="protein sequence ID" value="KAF3578071.1"/>
    <property type="molecule type" value="Genomic_DNA"/>
</dbReference>
<feature type="domain" description="RNA polymerase sigma-70" evidence="9">
    <location>
        <begin position="537"/>
        <end position="563"/>
    </location>
</feature>
<dbReference type="PRINTS" id="PR00046">
    <property type="entry name" value="SIGMA70FCT"/>
</dbReference>
<dbReference type="Gene3D" id="3.40.1180.10">
    <property type="entry name" value="Decaprenyl diphosphate synthase-like"/>
    <property type="match status" value="1"/>
</dbReference>
<keyword evidence="3" id="KW-0808">Transferase</keyword>
<dbReference type="CDD" id="cd06171">
    <property type="entry name" value="Sigma70_r4"/>
    <property type="match status" value="1"/>
</dbReference>
<comment type="similarity">
    <text evidence="2">Belongs to the sigma-70 factor family.</text>
</comment>
<evidence type="ECO:0000256" key="5">
    <source>
        <dbReference type="ARBA" id="ARBA00023082"/>
    </source>
</evidence>
<evidence type="ECO:0000313" key="10">
    <source>
        <dbReference type="EMBL" id="KAF3578071.1"/>
    </source>
</evidence>
<dbReference type="InterPro" id="IPR014284">
    <property type="entry name" value="RNA_pol_sigma-70_dom"/>
</dbReference>
<dbReference type="InterPro" id="IPR036388">
    <property type="entry name" value="WH-like_DNA-bd_sf"/>
</dbReference>
<dbReference type="SUPFAM" id="SSF64005">
    <property type="entry name" value="Undecaprenyl diphosphate synthase"/>
    <property type="match status" value="1"/>
</dbReference>
<feature type="domain" description="RNA polymerase sigma-70" evidence="8">
    <location>
        <begin position="368"/>
        <end position="381"/>
    </location>
</feature>
<keyword evidence="11" id="KW-1185">Reference proteome</keyword>
<dbReference type="HAMAP" id="MF_01139">
    <property type="entry name" value="ISPT"/>
    <property type="match status" value="1"/>
</dbReference>
<dbReference type="Pfam" id="PF01255">
    <property type="entry name" value="Prenyltransf"/>
    <property type="match status" value="1"/>
</dbReference>
<dbReference type="CDD" id="cd00475">
    <property type="entry name" value="Cis_IPPS"/>
    <property type="match status" value="1"/>
</dbReference>
<dbReference type="InterPro" id="IPR036424">
    <property type="entry name" value="UPP_synth-like_sf"/>
</dbReference>
<sequence>MTPQRHSGTLGEKENQGTMPKHVAIILDGNRRWAKKNGLKIAEGQEAGCRRALDMTEDVFIEGINTVSLFAFSTENWRRPQDEVDYWMVIFEFFAKMMIPQAHRQKIKVTVIRKRENIPASLGDAILEVEEATKSYLIIALDYSGRLDILQACKSLAEKAKNGLIQAEDIDEKLMENELMTKCSEFPIPDLLIRTGGEQRINNFFLWQSAYTELYFPTILWPEFDKADYLEALTWYQQREKRFEDVVALAHKALSASKQAALLAEDSETVSSNSLVDSLSTSSSMSSLPEEGTINLIKLEKVKTKLESQNGCEPTIAEWAEALGISRPVLKSEIHRGRSSREKLITANLRLVVHIAKQYQNRGLNFQDLLQEGSMGLMKSVEKFKPQSGCRFATYAYWWIRQSIRKSIFQNSRTIRLPENVYMLLGKVSEARKTCVQEGNYLPSKEELAGHVGVSTEKLDKLLYNTRTPLSMQQPIWSDQDITFQEVTPDSGIETPGMSVGKQMMRNHVRNLLNVLSPKERKIIKLRFGIDGGKQRSLSEIGEIYGLSKERVRQLESRALYRLKQNMNSHGLNAYADLLV</sequence>
<gene>
    <name evidence="10" type="ORF">DY000_02035470</name>
</gene>